<feature type="compositionally biased region" description="Basic and acidic residues" evidence="2">
    <location>
        <begin position="652"/>
        <end position="677"/>
    </location>
</feature>
<dbReference type="OrthoDB" id="29853at2759"/>
<sequence>MEGERERERDSTWSIDLNALLVPLRLWRSQFDPLIPSSLPINTEFRKRAEGGKGRGRRDVRWAVGREILQQMHAVKCIKARMGPIRNRKQASVRILRKDVANLIATGHEAKAFEKIDLLIVDINRISCYDMIEQLCEYILNQLPSLQKQRDCLPEAMEAISTLIFAAARFSDLPELCDLRHVFTERYESQMESFVDAEFVEKFQKKSFPKQKKLQLMQNIADEFSIRWDSKTFGHQSHNATAHGSTQPKDVAPSHTENNGALPAQAMIQEAIRSKGKYGSNPIGVVQRRQVAMESDNIQVISAMNSRQSHDLVEKAQKVVVSHDRVDTEPYQTKNAAPSYVKPRRDHDGIHKDDPSQSRAKKVQNELDPSTEKQEVGSMKSWNVKPGSMDLPCTKSNGDEYLVEETRRHGMVPPYTKVNEIKNGNHVDKRSGNVPEYDSLQRHEEVLHPTGIEKRSVRPATNNGRTAYVIPPYVKPRFNDVDTNADKTDRNTGISLDKSDGTEDADHRNDQVVHDEKPKPVSVRRKFRKPPVTETNGSTIDVGKPTSHTPGGQRRYKSRPSTNTNDDNYVEEKAPIKESRPPIDDEMDTSIDYGKLLPRASDGRRRHGGRHIAAVNDEEEMAMDNLLLRYSRKGAAKEPSKERTRARTPTTKHVDPDRVEYPGNDKIHPVQREKVPPPERIPSLPLEPVTPARVKEPARVTSMQPSGGRVPPKLPEYDYFAARLTDLKKT</sequence>
<dbReference type="Pfam" id="PF03398">
    <property type="entry name" value="Ist1"/>
    <property type="match status" value="1"/>
</dbReference>
<comment type="similarity">
    <text evidence="1">Belongs to the IST1 family.</text>
</comment>
<feature type="region of interest" description="Disordered" evidence="2">
    <location>
        <begin position="476"/>
        <end position="570"/>
    </location>
</feature>
<dbReference type="GO" id="GO:0015031">
    <property type="term" value="P:protein transport"/>
    <property type="evidence" value="ECO:0007669"/>
    <property type="project" value="InterPro"/>
</dbReference>
<evidence type="ECO:0000313" key="3">
    <source>
        <dbReference type="EMBL" id="URE30318.1"/>
    </source>
</evidence>
<organism evidence="3 4">
    <name type="scientific">Musa troglodytarum</name>
    <name type="common">fe'i banana</name>
    <dbReference type="NCBI Taxonomy" id="320322"/>
    <lineage>
        <taxon>Eukaryota</taxon>
        <taxon>Viridiplantae</taxon>
        <taxon>Streptophyta</taxon>
        <taxon>Embryophyta</taxon>
        <taxon>Tracheophyta</taxon>
        <taxon>Spermatophyta</taxon>
        <taxon>Magnoliopsida</taxon>
        <taxon>Liliopsida</taxon>
        <taxon>Zingiberales</taxon>
        <taxon>Musaceae</taxon>
        <taxon>Musa</taxon>
    </lineage>
</organism>
<proteinExistence type="inferred from homology"/>
<dbReference type="Gene3D" id="1.20.1260.60">
    <property type="entry name" value="Vacuolar protein sorting-associated protein Ist1"/>
    <property type="match status" value="1"/>
</dbReference>
<feature type="region of interest" description="Disordered" evidence="2">
    <location>
        <begin position="634"/>
        <end position="714"/>
    </location>
</feature>
<dbReference type="Proteomes" id="UP001055439">
    <property type="component" value="Chromosome 8"/>
</dbReference>
<evidence type="ECO:0000256" key="2">
    <source>
        <dbReference type="SAM" id="MobiDB-lite"/>
    </source>
</evidence>
<feature type="compositionally biased region" description="Polar residues" evidence="2">
    <location>
        <begin position="235"/>
        <end position="248"/>
    </location>
</feature>
<evidence type="ECO:0000256" key="1">
    <source>
        <dbReference type="ARBA" id="ARBA00005536"/>
    </source>
</evidence>
<feature type="region of interest" description="Disordered" evidence="2">
    <location>
        <begin position="323"/>
        <end position="395"/>
    </location>
</feature>
<gene>
    <name evidence="3" type="ORF">MUK42_06309</name>
</gene>
<dbReference type="InterPro" id="IPR005061">
    <property type="entry name" value="Ist1"/>
</dbReference>
<dbReference type="InterPro" id="IPR042277">
    <property type="entry name" value="IST1-like"/>
</dbReference>
<feature type="region of interest" description="Disordered" evidence="2">
    <location>
        <begin position="235"/>
        <end position="259"/>
    </location>
</feature>
<feature type="compositionally biased region" description="Basic and acidic residues" evidence="2">
    <location>
        <begin position="477"/>
        <end position="490"/>
    </location>
</feature>
<feature type="compositionally biased region" description="Basic and acidic residues" evidence="2">
    <location>
        <begin position="343"/>
        <end position="356"/>
    </location>
</feature>
<evidence type="ECO:0000313" key="4">
    <source>
        <dbReference type="Proteomes" id="UP001055439"/>
    </source>
</evidence>
<name>A0A9E7HIJ4_9LILI</name>
<accession>A0A9E7HIJ4</accession>
<dbReference type="PANTHER" id="PTHR12161">
    <property type="entry name" value="IST1 FAMILY MEMBER"/>
    <property type="match status" value="1"/>
</dbReference>
<feature type="compositionally biased region" description="Basic and acidic residues" evidence="2">
    <location>
        <begin position="635"/>
        <end position="645"/>
    </location>
</feature>
<protein>
    <submittedName>
        <fullName evidence="3">Regulator of Vps4 in the MVB pathway</fullName>
    </submittedName>
</protein>
<dbReference type="FunFam" id="1.20.1260.60:FF:000002">
    <property type="entry name" value="Vacuolar protein sorting-associated protein IST1"/>
    <property type="match status" value="1"/>
</dbReference>
<dbReference type="EMBL" id="CP097510">
    <property type="protein sequence ID" value="URE30318.1"/>
    <property type="molecule type" value="Genomic_DNA"/>
</dbReference>
<keyword evidence="4" id="KW-1185">Reference proteome</keyword>
<reference evidence="3" key="1">
    <citation type="submission" date="2022-05" db="EMBL/GenBank/DDBJ databases">
        <title>The Musa troglodytarum L. genome provides insights into the mechanism of non-climacteric behaviour and enrichment of carotenoids.</title>
        <authorList>
            <person name="Wang J."/>
        </authorList>
    </citation>
    <scope>NUCLEOTIDE SEQUENCE</scope>
    <source>
        <tissue evidence="3">Leaf</tissue>
    </source>
</reference>
<feature type="compositionally biased region" description="Basic and acidic residues" evidence="2">
    <location>
        <begin position="497"/>
        <end position="519"/>
    </location>
</feature>
<dbReference type="AlphaFoldDB" id="A0A9E7HIJ4"/>
<dbReference type="PANTHER" id="PTHR12161:SF14">
    <property type="entry name" value="REGULATOR OF VPS4 ACTIVITY IN THE MVB PATHWAY PROTEIN"/>
    <property type="match status" value="1"/>
</dbReference>